<dbReference type="OrthoDB" id="198251at2"/>
<evidence type="ECO:0000259" key="2">
    <source>
        <dbReference type="PROSITE" id="PS51208"/>
    </source>
</evidence>
<evidence type="ECO:0000313" key="3">
    <source>
        <dbReference type="EMBL" id="AWI08157.1"/>
    </source>
</evidence>
<evidence type="ECO:0000256" key="1">
    <source>
        <dbReference type="ARBA" id="ARBA00022729"/>
    </source>
</evidence>
<dbReference type="InterPro" id="IPR013425">
    <property type="entry name" value="Autotrns_rpt"/>
</dbReference>
<feature type="domain" description="Autotransporter" evidence="2">
    <location>
        <begin position="582"/>
        <end position="858"/>
    </location>
</feature>
<dbReference type="NCBIfam" id="TIGR02601">
    <property type="entry name" value="autotrns_rpt"/>
    <property type="match status" value="1"/>
</dbReference>
<dbReference type="InterPro" id="IPR005546">
    <property type="entry name" value="Autotransporte_beta"/>
</dbReference>
<dbReference type="SMART" id="SM00869">
    <property type="entry name" value="Autotransporter"/>
    <property type="match status" value="1"/>
</dbReference>
<organism evidence="3 4">
    <name type="scientific">Ereboglobus luteus</name>
    <dbReference type="NCBI Taxonomy" id="1796921"/>
    <lineage>
        <taxon>Bacteria</taxon>
        <taxon>Pseudomonadati</taxon>
        <taxon>Verrucomicrobiota</taxon>
        <taxon>Opitutia</taxon>
        <taxon>Opitutales</taxon>
        <taxon>Opitutaceae</taxon>
        <taxon>Ereboglobus</taxon>
    </lineage>
</organism>
<gene>
    <name evidence="3" type="ORF">CKA38_01760</name>
</gene>
<proteinExistence type="predicted"/>
<dbReference type="RefSeq" id="WP_108823962.1">
    <property type="nucleotide sequence ID" value="NZ_CP023004.1"/>
</dbReference>
<dbReference type="InterPro" id="IPR036709">
    <property type="entry name" value="Autotransporte_beta_dom_sf"/>
</dbReference>
<dbReference type="Proteomes" id="UP000244896">
    <property type="component" value="Chromosome"/>
</dbReference>
<name>A0A2U8DZX6_9BACT</name>
<dbReference type="PROSITE" id="PS51208">
    <property type="entry name" value="AUTOTRANSPORTER"/>
    <property type="match status" value="1"/>
</dbReference>
<evidence type="ECO:0000313" key="4">
    <source>
        <dbReference type="Proteomes" id="UP000244896"/>
    </source>
</evidence>
<accession>A0A2U8DZX6</accession>
<dbReference type="EMBL" id="CP023004">
    <property type="protein sequence ID" value="AWI08157.1"/>
    <property type="molecule type" value="Genomic_DNA"/>
</dbReference>
<dbReference type="AlphaFoldDB" id="A0A2U8DZX6"/>
<dbReference type="Gene3D" id="2.40.128.130">
    <property type="entry name" value="Autotransporter beta-domain"/>
    <property type="match status" value="1"/>
</dbReference>
<keyword evidence="1" id="KW-0732">Signal</keyword>
<sequence>MNTHPVADSTSRRFRHYTFFILHFALAALCAAQTRDDNRRLIWTGSAGAEWSGSSWKTTGSFLSYANSATATWSPVPDLAVSSMPFLGGDSVIFDDTGDSSTRDITIADEGVVVSDMVVSGAGDYTFSGGAITASSSSLTPNTYQLTQTGVVPGGRLLKVGAGTLTFSNTAANTFEGGVILAGGCIAIADARAFGNNSIVITATGGGSHLTPAIVTDAAGSLFDTPRLTSGTLVFAPDLRLAVAAAAAGLEITGDIFFNTGSLAATNALITLDIEGDTTISGRFYAGTNLWNSTAGSFNKTGAGTLTLTGSLNWLRGPNTVSEGRLIITNVGAIGSGDITIGASGTLTIQGIRDGSSFPMRFLGPDGRLEVVDSNVAFSWRAGTLVGDSGGNTIGTLVVTATSRLTAYATGTNRGALGTDATSVFVSDNSTLILGREGIAVNSPVGTPHPVNIATVAGNLDLSGNSTLVLLPNTNLKLSGTLNIDAGSQIALTGGGVARLEYAAGPADPDVYVPAGMSLTSNATPVGATGRQFDYLVVNQGANPLKDIAMMIDAIDAGISSISSRLDNYFLMPAAAPEPGRGRQWTNSLWARYYTSQIDYDTVSPEFPGHTADVNGMLAGIDAAFRQRFLIGLYAALGENNLDTTNDTTLRSKQHTFGLYTAVRFKYAYASVHLAVGDTDADSWRREPAGQTRGEWTNDFVTAGLEVGAIFTPWKNGLLKPRIGLHYTDIKVSDFKENGVSPMRVDDFTDSLTRADIGLQAAQRFTIPLVKLPASLGLNLAWKHAMREPRETIMAAYASAPELPAQLERGDYYRDAAVIGVNFRVSFPRNIHAAFDYEHQTGSSRTGNFFGALLGVTW</sequence>
<protein>
    <recommendedName>
        <fullName evidence="2">Autotransporter domain-containing protein</fullName>
    </recommendedName>
</protein>
<dbReference type="Pfam" id="PF12951">
    <property type="entry name" value="PATR"/>
    <property type="match status" value="2"/>
</dbReference>
<dbReference type="SUPFAM" id="SSF103515">
    <property type="entry name" value="Autotransporter"/>
    <property type="match status" value="1"/>
</dbReference>
<keyword evidence="4" id="KW-1185">Reference proteome</keyword>
<dbReference type="KEGG" id="elut:CKA38_01760"/>
<dbReference type="Pfam" id="PF03797">
    <property type="entry name" value="Autotransporter"/>
    <property type="match status" value="1"/>
</dbReference>
<reference evidence="3 4" key="1">
    <citation type="journal article" date="2018" name="Syst. Appl. Microbiol.">
        <title>Ereboglobus luteus gen. nov. sp. nov. from cockroach guts, and new insights into the oxygen relationship of the genera Opitutus and Didymococcus (Verrucomicrobia: Opitutaceae).</title>
        <authorList>
            <person name="Tegtmeier D."/>
            <person name="Belitz A."/>
            <person name="Radek R."/>
            <person name="Heimerl T."/>
            <person name="Brune A."/>
        </authorList>
    </citation>
    <scope>NUCLEOTIDE SEQUENCE [LARGE SCALE GENOMIC DNA]</scope>
    <source>
        <strain evidence="3 4">Ho45</strain>
    </source>
</reference>